<name>A0A0N4VFT1_ENTVE</name>
<reference evidence="1 2" key="2">
    <citation type="submission" date="2018-10" db="EMBL/GenBank/DDBJ databases">
        <authorList>
            <consortium name="Pathogen Informatics"/>
        </authorList>
    </citation>
    <scope>NUCLEOTIDE SEQUENCE [LARGE SCALE GENOMIC DNA]</scope>
</reference>
<evidence type="ECO:0000313" key="2">
    <source>
        <dbReference type="Proteomes" id="UP000274131"/>
    </source>
</evidence>
<organism evidence="3">
    <name type="scientific">Enterobius vermicularis</name>
    <name type="common">Human pinworm</name>
    <dbReference type="NCBI Taxonomy" id="51028"/>
    <lineage>
        <taxon>Eukaryota</taxon>
        <taxon>Metazoa</taxon>
        <taxon>Ecdysozoa</taxon>
        <taxon>Nematoda</taxon>
        <taxon>Chromadorea</taxon>
        <taxon>Rhabditida</taxon>
        <taxon>Spirurina</taxon>
        <taxon>Oxyuridomorpha</taxon>
        <taxon>Oxyuroidea</taxon>
        <taxon>Oxyuridae</taxon>
        <taxon>Enterobius</taxon>
    </lineage>
</organism>
<dbReference type="AlphaFoldDB" id="A0A0N4VFT1"/>
<accession>A0A0N4VFT1</accession>
<evidence type="ECO:0000313" key="3">
    <source>
        <dbReference type="WBParaSite" id="EVEC_0000960801-mRNA-1"/>
    </source>
</evidence>
<dbReference type="Proteomes" id="UP000274131">
    <property type="component" value="Unassembled WGS sequence"/>
</dbReference>
<dbReference type="EMBL" id="UXUI01009756">
    <property type="protein sequence ID" value="VDD94267.1"/>
    <property type="molecule type" value="Genomic_DNA"/>
</dbReference>
<dbReference type="WBParaSite" id="EVEC_0000960801-mRNA-1">
    <property type="protein sequence ID" value="EVEC_0000960801-mRNA-1"/>
    <property type="gene ID" value="EVEC_0000960801"/>
</dbReference>
<keyword evidence="2" id="KW-1185">Reference proteome</keyword>
<evidence type="ECO:0000313" key="1">
    <source>
        <dbReference type="EMBL" id="VDD94267.1"/>
    </source>
</evidence>
<protein>
    <submittedName>
        <fullName evidence="3">Secreted protein</fullName>
    </submittedName>
</protein>
<sequence>MIELCSSHGKPRKMMRVAVIVVVVVAVVVADADLVVESKLGNELGLAVESELVVDSELGVQHPVAQLLLFGRCYPGSGGNTIHRQECIFHDQDA</sequence>
<gene>
    <name evidence="1" type="ORF">EVEC_LOCUS9018</name>
</gene>
<proteinExistence type="predicted"/>
<reference evidence="3" key="1">
    <citation type="submission" date="2017-02" db="UniProtKB">
        <authorList>
            <consortium name="WormBaseParasite"/>
        </authorList>
    </citation>
    <scope>IDENTIFICATION</scope>
</reference>